<keyword evidence="4 7" id="KW-1133">Transmembrane helix</keyword>
<evidence type="ECO:0000256" key="5">
    <source>
        <dbReference type="ARBA" id="ARBA00023136"/>
    </source>
</evidence>
<gene>
    <name evidence="9" type="ORF">Lsed01_01821</name>
</gene>
<feature type="coiled-coil region" evidence="6">
    <location>
        <begin position="117"/>
        <end position="220"/>
    </location>
</feature>
<dbReference type="Gene3D" id="1.10.287.1490">
    <property type="match status" value="1"/>
</dbReference>
<dbReference type="InterPro" id="IPR004869">
    <property type="entry name" value="MMPL_dom"/>
</dbReference>
<feature type="domain" description="SSD" evidence="8">
    <location>
        <begin position="329"/>
        <end position="454"/>
    </location>
</feature>
<keyword evidence="10" id="KW-1185">Reference proteome</keyword>
<dbReference type="RefSeq" id="WP_286213841.1">
    <property type="nucleotide sequence ID" value="NZ_AP027736.1"/>
</dbReference>
<dbReference type="Pfam" id="PF03176">
    <property type="entry name" value="MMPL"/>
    <property type="match status" value="2"/>
</dbReference>
<dbReference type="InterPro" id="IPR050545">
    <property type="entry name" value="Mycobact_MmpL"/>
</dbReference>
<dbReference type="Proteomes" id="UP001426770">
    <property type="component" value="Unassembled WGS sequence"/>
</dbReference>
<evidence type="ECO:0000256" key="2">
    <source>
        <dbReference type="ARBA" id="ARBA00022475"/>
    </source>
</evidence>
<accession>A0ABP9WI19</accession>
<dbReference type="PANTHER" id="PTHR33406">
    <property type="entry name" value="MEMBRANE PROTEIN MJ1562-RELATED"/>
    <property type="match status" value="1"/>
</dbReference>
<comment type="subcellular location">
    <subcellularLocation>
        <location evidence="1">Cell membrane</location>
        <topology evidence="1">Multi-pass membrane protein</topology>
    </subcellularLocation>
</comment>
<keyword evidence="5 7" id="KW-0472">Membrane</keyword>
<feature type="transmembrane region" description="Helical" evidence="7">
    <location>
        <begin position="296"/>
        <end position="317"/>
    </location>
</feature>
<comment type="caution">
    <text evidence="9">The sequence shown here is derived from an EMBL/GenBank/DDBJ whole genome shotgun (WGS) entry which is preliminary data.</text>
</comment>
<keyword evidence="3 7" id="KW-0812">Transmembrane</keyword>
<dbReference type="SUPFAM" id="SSF82866">
    <property type="entry name" value="Multidrug efflux transporter AcrB transmembrane domain"/>
    <property type="match status" value="2"/>
</dbReference>
<evidence type="ECO:0000313" key="10">
    <source>
        <dbReference type="Proteomes" id="UP001426770"/>
    </source>
</evidence>
<feature type="transmembrane region" description="Helical" evidence="7">
    <location>
        <begin position="329"/>
        <end position="346"/>
    </location>
</feature>
<feature type="transmembrane region" description="Helical" evidence="7">
    <location>
        <begin position="432"/>
        <end position="455"/>
    </location>
</feature>
<name>A0ABP9WI19_9MICO</name>
<feature type="transmembrane region" description="Helical" evidence="7">
    <location>
        <begin position="681"/>
        <end position="707"/>
    </location>
</feature>
<evidence type="ECO:0000256" key="4">
    <source>
        <dbReference type="ARBA" id="ARBA00022989"/>
    </source>
</evidence>
<evidence type="ECO:0000259" key="8">
    <source>
        <dbReference type="PROSITE" id="PS50156"/>
    </source>
</evidence>
<feature type="transmembrane region" description="Helical" evidence="7">
    <location>
        <begin position="796"/>
        <end position="815"/>
    </location>
</feature>
<feature type="transmembrane region" description="Helical" evidence="7">
    <location>
        <begin position="486"/>
        <end position="505"/>
    </location>
</feature>
<dbReference type="InterPro" id="IPR000731">
    <property type="entry name" value="SSD"/>
</dbReference>
<dbReference type="PROSITE" id="PS50156">
    <property type="entry name" value="SSD"/>
    <property type="match status" value="1"/>
</dbReference>
<proteinExistence type="predicted"/>
<feature type="transmembrane region" description="Helical" evidence="7">
    <location>
        <begin position="769"/>
        <end position="790"/>
    </location>
</feature>
<feature type="transmembrane region" description="Helical" evidence="7">
    <location>
        <begin position="403"/>
        <end position="426"/>
    </location>
</feature>
<evidence type="ECO:0000256" key="1">
    <source>
        <dbReference type="ARBA" id="ARBA00004651"/>
    </source>
</evidence>
<protein>
    <recommendedName>
        <fullName evidence="8">SSD domain-containing protein</fullName>
    </recommendedName>
</protein>
<sequence>MANLLYRIGRSAAMRPLVVILAWILALAVAGGSFVAFGGTLTDSFSIPGLETERVTDQLSEEIPGLDGGSARAVFHTEDGTELTTEQREGISEALAAAEDVSAVSGVVDPFITQAQLAEQRAQLDAAPQQIADARAEIEAGQAQLDAGQEQLDAARAELEAGQAQLDAAIAQAREAGMYEAAQAEFDAQQAQLDAGLAQLEEQQSEISTQQEQIDAGLAELTAQEAQLALGTQLADAAAGIRSVSEDGTTALGLIQFDTPVYGVVQTDKEAVIEAISTAVPEGVSVDFSADLASDVSGILGVGEVVGVALAFVVLMVMMRAIWPAVQPILTSVLGVGVGVATALAFSGTVEMSSVTPVLGVMLALAVGIDYSLFIVNRHRQQVKRGMDVHESVGLANGTSGNAVVFAGTTVMVALLALNVTGVPFLGIMGTVAAFCVAVAVLTAVTLTPALLGLMGTRVLGAKARASIGAPEHAEAPVAAMRTGRAVLAFLAASAALLVIALPAMSMRLGLPDGTQEPQDSTQYIAYTTIGSAFGEGVNGTLLVTAALPEVVTEDGVIATQAAIATALMEHEDVTAVAPAGVSDDRDFFAFQVIPAEGPSSESTAALVHDLRALSPLDASGTAARDDASLSEVEIGVAGEASGNIDVSEKLDSVLPLYLAIVVGLSIIILVIVFRSLIVPLIATLGFVLSLFAAFGAVTAVFQWGWLSDLFGVHDPGPILSFLPILLTGILFGLAMDYQLFLTTGMREAYVHGMNARESVVAGLRHGRAVVTAAAIIMISVFGGFVFSHIAMIRPMGFGLAMGVLFDAFVVRMVIVPSLMHLVGDKAWWLPGWLDRILPNVDVEGAALERAHPVPHASA</sequence>
<dbReference type="Gene3D" id="1.20.1640.10">
    <property type="entry name" value="Multidrug efflux transporter AcrB transmembrane domain"/>
    <property type="match status" value="2"/>
</dbReference>
<keyword evidence="6" id="KW-0175">Coiled coil</keyword>
<keyword evidence="2" id="KW-1003">Cell membrane</keyword>
<evidence type="ECO:0000256" key="3">
    <source>
        <dbReference type="ARBA" id="ARBA00022692"/>
    </source>
</evidence>
<feature type="transmembrane region" description="Helical" evidence="7">
    <location>
        <begin position="358"/>
        <end position="377"/>
    </location>
</feature>
<dbReference type="EMBL" id="BAABRR010000009">
    <property type="protein sequence ID" value="GAA5519379.1"/>
    <property type="molecule type" value="Genomic_DNA"/>
</dbReference>
<feature type="transmembrane region" description="Helical" evidence="7">
    <location>
        <begin position="655"/>
        <end position="674"/>
    </location>
</feature>
<feature type="transmembrane region" description="Helical" evidence="7">
    <location>
        <begin position="719"/>
        <end position="738"/>
    </location>
</feature>
<reference evidence="9 10" key="1">
    <citation type="submission" date="2024-02" db="EMBL/GenBank/DDBJ databases">
        <title>Lysinimicrobium sediminis NBRC 112286.</title>
        <authorList>
            <person name="Ichikawa N."/>
            <person name="Katano-Makiyama Y."/>
            <person name="Hidaka K."/>
        </authorList>
    </citation>
    <scope>NUCLEOTIDE SEQUENCE [LARGE SCALE GENOMIC DNA]</scope>
    <source>
        <strain evidence="9 10">NBRC 112286</strain>
    </source>
</reference>
<dbReference type="PANTHER" id="PTHR33406:SF13">
    <property type="entry name" value="MEMBRANE PROTEIN YDFJ"/>
    <property type="match status" value="1"/>
</dbReference>
<evidence type="ECO:0000256" key="7">
    <source>
        <dbReference type="SAM" id="Phobius"/>
    </source>
</evidence>
<evidence type="ECO:0000256" key="6">
    <source>
        <dbReference type="SAM" id="Coils"/>
    </source>
</evidence>
<evidence type="ECO:0000313" key="9">
    <source>
        <dbReference type="EMBL" id="GAA5519379.1"/>
    </source>
</evidence>
<organism evidence="9 10">
    <name type="scientific">Demequina sediminis</name>
    <dbReference type="NCBI Taxonomy" id="1930058"/>
    <lineage>
        <taxon>Bacteria</taxon>
        <taxon>Bacillati</taxon>
        <taxon>Actinomycetota</taxon>
        <taxon>Actinomycetes</taxon>
        <taxon>Micrococcales</taxon>
        <taxon>Demequinaceae</taxon>
        <taxon>Demequina</taxon>
    </lineage>
</organism>